<reference evidence="7 8" key="1">
    <citation type="journal article" date="2014" name="Int. J. Syst. Evol. Microbiol.">
        <title>Bradyrhizobium ottawaense sp. nov., a symbiotic nitrogen fixing bacterium from root nodules of soybeans in Canada.</title>
        <authorList>
            <person name="Yu X."/>
            <person name="Cloutier S."/>
            <person name="Tambong J.T."/>
            <person name="Bromfield E.S."/>
        </authorList>
    </citation>
    <scope>NUCLEOTIDE SEQUENCE [LARGE SCALE GENOMIC DNA]</scope>
    <source>
        <strain evidence="7 8">OO99</strain>
    </source>
</reference>
<dbReference type="GO" id="GO:0046872">
    <property type="term" value="F:metal ion binding"/>
    <property type="evidence" value="ECO:0007669"/>
    <property type="project" value="InterPro"/>
</dbReference>
<evidence type="ECO:0000256" key="2">
    <source>
        <dbReference type="ARBA" id="ARBA00008465"/>
    </source>
</evidence>
<dbReference type="Gene3D" id="3.20.20.240">
    <property type="entry name" value="Methylmalonyl-CoA mutase"/>
    <property type="match status" value="1"/>
</dbReference>
<comment type="similarity">
    <text evidence="2">Belongs to the methylmalonyl-CoA mutase family.</text>
</comment>
<dbReference type="RefSeq" id="WP_095426899.1">
    <property type="nucleotide sequence ID" value="NZ_CP029425.2"/>
</dbReference>
<dbReference type="SUPFAM" id="SSF52242">
    <property type="entry name" value="Cobalamin (vitamin B12)-binding domain"/>
    <property type="match status" value="1"/>
</dbReference>
<evidence type="ECO:0000256" key="4">
    <source>
        <dbReference type="ARBA" id="ARBA00023235"/>
    </source>
</evidence>
<dbReference type="SUPFAM" id="SSF51703">
    <property type="entry name" value="Cobalamin (vitamin B12)-dependent enzymes"/>
    <property type="match status" value="1"/>
</dbReference>
<dbReference type="GO" id="GO:0031419">
    <property type="term" value="F:cobalamin binding"/>
    <property type="evidence" value="ECO:0007669"/>
    <property type="project" value="UniProtKB-KW"/>
</dbReference>
<feature type="domain" description="Methylmalonyl-CoA mutase alpha/beta chain catalytic" evidence="6">
    <location>
        <begin position="66"/>
        <end position="448"/>
    </location>
</feature>
<dbReference type="CDD" id="cd03677">
    <property type="entry name" value="MM_CoA_mutase_beta"/>
    <property type="match status" value="1"/>
</dbReference>
<reference evidence="7 8" key="2">
    <citation type="journal article" date="2017" name="Syst. Appl. Microbiol.">
        <title>Soybeans inoculated with root zone soils of Canadian native legumes harbour diverse and novel Bradyrhizobium spp. that possess agricultural potential.</title>
        <authorList>
            <person name="Bromfield E.S.P."/>
            <person name="Cloutier S."/>
            <person name="Tambong J.T."/>
            <person name="Tran Thi T.V."/>
        </authorList>
    </citation>
    <scope>NUCLEOTIDE SEQUENCE [LARGE SCALE GENOMIC DNA]</scope>
    <source>
        <strain evidence="7 8">OO99</strain>
    </source>
</reference>
<comment type="cofactor">
    <cofactor evidence="1">
        <name>adenosylcob(III)alamin</name>
        <dbReference type="ChEBI" id="CHEBI:18408"/>
    </cofactor>
</comment>
<keyword evidence="3" id="KW-0846">Cobalamin</keyword>
<dbReference type="KEGG" id="bot:CIT37_06810"/>
<dbReference type="PANTHER" id="PTHR48101:SF4">
    <property type="entry name" value="METHYLMALONYL-COA MUTASE, MITOCHONDRIAL"/>
    <property type="match status" value="1"/>
</dbReference>
<dbReference type="EMBL" id="CP029425">
    <property type="protein sequence ID" value="AWL91944.1"/>
    <property type="molecule type" value="Genomic_DNA"/>
</dbReference>
<dbReference type="InterPro" id="IPR016176">
    <property type="entry name" value="Cbl-dep_enz_cat"/>
</dbReference>
<dbReference type="Gene3D" id="3.40.50.280">
    <property type="entry name" value="Cobalamin-binding domain"/>
    <property type="match status" value="1"/>
</dbReference>
<dbReference type="Proteomes" id="UP000215703">
    <property type="component" value="Chromosome"/>
</dbReference>
<gene>
    <name evidence="7" type="ORF">CIT37_06810</name>
</gene>
<evidence type="ECO:0000256" key="1">
    <source>
        <dbReference type="ARBA" id="ARBA00001922"/>
    </source>
</evidence>
<dbReference type="GO" id="GO:0016866">
    <property type="term" value="F:intramolecular transferase activity"/>
    <property type="evidence" value="ECO:0007669"/>
    <property type="project" value="InterPro"/>
</dbReference>
<dbReference type="PANTHER" id="PTHR48101">
    <property type="entry name" value="METHYLMALONYL-COA MUTASE, MITOCHONDRIAL-RELATED"/>
    <property type="match status" value="1"/>
</dbReference>
<evidence type="ECO:0000256" key="3">
    <source>
        <dbReference type="ARBA" id="ARBA00022628"/>
    </source>
</evidence>
<dbReference type="AlphaFoldDB" id="A0A2U8P3G3"/>
<organism evidence="7 8">
    <name type="scientific">Bradyrhizobium ottawaense</name>
    <dbReference type="NCBI Taxonomy" id="931866"/>
    <lineage>
        <taxon>Bacteria</taxon>
        <taxon>Pseudomonadati</taxon>
        <taxon>Pseudomonadota</taxon>
        <taxon>Alphaproteobacteria</taxon>
        <taxon>Hyphomicrobiales</taxon>
        <taxon>Nitrobacteraceae</taxon>
        <taxon>Bradyrhizobium</taxon>
    </lineage>
</organism>
<evidence type="ECO:0000313" key="7">
    <source>
        <dbReference type="EMBL" id="AWL91944.1"/>
    </source>
</evidence>
<dbReference type="InterPro" id="IPR006099">
    <property type="entry name" value="MeMalonylCoA_mutase_a/b_cat"/>
</dbReference>
<dbReference type="GeneID" id="92970344"/>
<accession>A0A2U8P3G3</accession>
<evidence type="ECO:0000256" key="5">
    <source>
        <dbReference type="ARBA" id="ARBA00023285"/>
    </source>
</evidence>
<sequence length="625" mass="66490">MKTERLALASGFAPASRQDWHKLVDGVLKGAPFEKLIGRTYDDLRIEPIYLRAKDIALVDGRAPAAPWQIIQRIDHPDAVTANRQALHDLENGATGLALVFAGANCSRGFGLDQTAGAVAKALKDVHLDAGIGIELQIGTDGRKTAIHVAEYVKSVGLDPAVCDIRFGLDPLGACALSGRSPYTWEEIARNVASTIKGLVTLGFKGPFAASDGRIVHDAGGSEVQELAFVLACGVAYLHAMEAARIPLDQARSMIYARLTADADQFLTMAKFRALRLLWARIESACGVAPRPLFIAADTSWRMLTRRDPYVNMLRATLATFSAGIAGANAITVLPHTLALGLPDSFARRVARNTQLLLLEESNLAKVSDPASGAGGIEALTTELCDAAWRSFQETENAGGIFAALQQGTLQAKITATRTARRANLAKRSDPLTGVSEFANLGEGAAAVLSVRPMALPPSFDQKFVFDALPPIRLAEPFESLRDKSDAILKLLGARPRVFLANLGTPTDFTARATFAKSFFEAGGIEAIDGAGFADPAELALAFTGSGAELACLCSSDKIYAERAEISAHALRQVGARHIYLAGLPSQSEAAFRRAGICSFIHVSCDALATLNAAYNRIQNPKVSG</sequence>
<keyword evidence="4" id="KW-0413">Isomerase</keyword>
<name>A0A2U8P3G3_9BRAD</name>
<keyword evidence="5" id="KW-0170">Cobalt</keyword>
<evidence type="ECO:0000259" key="6">
    <source>
        <dbReference type="Pfam" id="PF01642"/>
    </source>
</evidence>
<protein>
    <submittedName>
        <fullName evidence="7">Methylmalonyl-CoA mutase</fullName>
    </submittedName>
</protein>
<dbReference type="InterPro" id="IPR036724">
    <property type="entry name" value="Cobalamin-bd_sf"/>
</dbReference>
<evidence type="ECO:0000313" key="8">
    <source>
        <dbReference type="Proteomes" id="UP000215703"/>
    </source>
</evidence>
<dbReference type="Pfam" id="PF01642">
    <property type="entry name" value="MM_CoA_mutase"/>
    <property type="match status" value="1"/>
</dbReference>
<proteinExistence type="inferred from homology"/>